<dbReference type="PANTHER" id="PTHR11559">
    <property type="entry name" value="CARBOXYLESTERASE"/>
    <property type="match status" value="1"/>
</dbReference>
<evidence type="ECO:0000313" key="6">
    <source>
        <dbReference type="Proteomes" id="UP000619295"/>
    </source>
</evidence>
<dbReference type="PROSITE" id="PS00122">
    <property type="entry name" value="CARBOXYLESTERASE_B_1"/>
    <property type="match status" value="1"/>
</dbReference>
<dbReference type="InterPro" id="IPR050309">
    <property type="entry name" value="Type-B_Carboxylest/Lipase"/>
</dbReference>
<dbReference type="GO" id="GO:0016787">
    <property type="term" value="F:hydrolase activity"/>
    <property type="evidence" value="ECO:0007669"/>
    <property type="project" value="UniProtKB-KW"/>
</dbReference>
<dbReference type="Pfam" id="PF00135">
    <property type="entry name" value="COesterase"/>
    <property type="match status" value="1"/>
</dbReference>
<gene>
    <name evidence="5" type="ORF">IED13_11825</name>
</gene>
<dbReference type="InterPro" id="IPR019819">
    <property type="entry name" value="Carboxylesterase_B_CS"/>
</dbReference>
<evidence type="ECO:0000259" key="4">
    <source>
        <dbReference type="Pfam" id="PF00135"/>
    </source>
</evidence>
<comment type="caution">
    <text evidence="5">The sequence shown here is derived from an EMBL/GenBank/DDBJ whole genome shotgun (WGS) entry which is preliminary data.</text>
</comment>
<evidence type="ECO:0000256" key="2">
    <source>
        <dbReference type="ARBA" id="ARBA00022801"/>
    </source>
</evidence>
<dbReference type="InterPro" id="IPR029058">
    <property type="entry name" value="AB_hydrolase_fold"/>
</dbReference>
<proteinExistence type="inferred from homology"/>
<dbReference type="EC" id="3.1.1.-" evidence="3"/>
<dbReference type="SUPFAM" id="SSF53474">
    <property type="entry name" value="alpha/beta-Hydrolases"/>
    <property type="match status" value="1"/>
</dbReference>
<dbReference type="InterPro" id="IPR002018">
    <property type="entry name" value="CarbesteraseB"/>
</dbReference>
<dbReference type="Gene3D" id="3.40.50.1820">
    <property type="entry name" value="alpha/beta hydrolase"/>
    <property type="match status" value="1"/>
</dbReference>
<dbReference type="EMBL" id="JACXWY010000006">
    <property type="protein sequence ID" value="MBD3846388.1"/>
    <property type="molecule type" value="Genomic_DNA"/>
</dbReference>
<comment type="similarity">
    <text evidence="1 3">Belongs to the type-B carboxylesterase/lipase family.</text>
</comment>
<dbReference type="InterPro" id="IPR019826">
    <property type="entry name" value="Carboxylesterase_B_AS"/>
</dbReference>
<sequence>MSLDPSASALSGEALIVDTPFGRLRGVLSGGIRSFKGVPYAAAPIGPLRFRPPQPLAPWTGLREALTFAPVAPQPADPGFYPGDPDAMPAVPTSEDCLYLNIWSPAEAGPHPVLVWLHGGGQSVGGTSRPVYDGAVFARAGITCVTIGHRLGLLGFLEGGRIFGDEFRGSGNNALRDIVAALVWVRQAIGAFGGDPGRVTIGGESAGAKNVAALLAAPSAAGLFHAAFSSSGGGDTVHSRETADAVAERVLALAGGCLRDLQDIPAAGLIALQERLSGSETRRQPFRPVTDGIFLPRSPQRLLPRHPVPLLIGTARDEAAPFLGEATHGDGHSAADWDGRLLAHLGPEIMAEAEKRALRMWPGMPASARHLKLLTAEEYELPSIRLADAHHAAGRPTWVYRNDRPLAAGPFAGQAPHVADLSLIWNQPGPYGAAEGPGDSGMHEMVTAFIHAGGVAAWPPYDVRKRATLVFGVDGAELLTDPSKDVRLVFEGLFDR</sequence>
<name>A0A927I1G7_9HYPH</name>
<protein>
    <recommendedName>
        <fullName evidence="3">Carboxylic ester hydrolase</fullName>
        <ecNumber evidence="3">3.1.1.-</ecNumber>
    </recommendedName>
</protein>
<keyword evidence="6" id="KW-1185">Reference proteome</keyword>
<organism evidence="5 6">
    <name type="scientific">Bosea spartocytisi</name>
    <dbReference type="NCBI Taxonomy" id="2773451"/>
    <lineage>
        <taxon>Bacteria</taxon>
        <taxon>Pseudomonadati</taxon>
        <taxon>Pseudomonadota</taxon>
        <taxon>Alphaproteobacteria</taxon>
        <taxon>Hyphomicrobiales</taxon>
        <taxon>Boseaceae</taxon>
        <taxon>Bosea</taxon>
    </lineage>
</organism>
<feature type="domain" description="Carboxylesterase type B" evidence="4">
    <location>
        <begin position="15"/>
        <end position="430"/>
    </location>
</feature>
<dbReference type="AlphaFoldDB" id="A0A927I1G7"/>
<reference evidence="5" key="1">
    <citation type="submission" date="2020-09" db="EMBL/GenBank/DDBJ databases">
        <title>Bosea spartocytisi sp. nov. a root nodule endophyte of Spartocytisus supranubius in the high mountain ecosystem fo the Teide National Park (Canary Islands, Spain).</title>
        <authorList>
            <person name="Pulido-Suarez L."/>
            <person name="Peix A."/>
            <person name="Igual J.M."/>
            <person name="Socas-Perez N."/>
            <person name="Velazquez E."/>
            <person name="Flores-Felix J.D."/>
            <person name="Leon-Barrios M."/>
        </authorList>
    </citation>
    <scope>NUCLEOTIDE SEQUENCE</scope>
    <source>
        <strain evidence="5">SSUT16</strain>
    </source>
</reference>
<dbReference type="Proteomes" id="UP000619295">
    <property type="component" value="Unassembled WGS sequence"/>
</dbReference>
<evidence type="ECO:0000256" key="3">
    <source>
        <dbReference type="RuleBase" id="RU361235"/>
    </source>
</evidence>
<evidence type="ECO:0000313" key="5">
    <source>
        <dbReference type="EMBL" id="MBD3846388.1"/>
    </source>
</evidence>
<evidence type="ECO:0000256" key="1">
    <source>
        <dbReference type="ARBA" id="ARBA00005964"/>
    </source>
</evidence>
<keyword evidence="2 3" id="KW-0378">Hydrolase</keyword>
<dbReference type="RefSeq" id="WP_191124280.1">
    <property type="nucleotide sequence ID" value="NZ_JACXWY010000006.1"/>
</dbReference>
<accession>A0A927I1G7</accession>
<dbReference type="PROSITE" id="PS00941">
    <property type="entry name" value="CARBOXYLESTERASE_B_2"/>
    <property type="match status" value="1"/>
</dbReference>